<feature type="compositionally biased region" description="Polar residues" evidence="12">
    <location>
        <begin position="911"/>
        <end position="924"/>
    </location>
</feature>
<evidence type="ECO:0000313" key="15">
    <source>
        <dbReference type="EnsemblMetazoa" id="G29415.1:cds"/>
    </source>
</evidence>
<dbReference type="PROSITE" id="PS51283">
    <property type="entry name" value="DUSP"/>
    <property type="match status" value="1"/>
</dbReference>
<dbReference type="GO" id="GO:0004843">
    <property type="term" value="F:cysteine-type deubiquitinase activity"/>
    <property type="evidence" value="ECO:0007669"/>
    <property type="project" value="UniProtKB-UniRule"/>
</dbReference>
<dbReference type="PROSITE" id="PS00972">
    <property type="entry name" value="USP_1"/>
    <property type="match status" value="1"/>
</dbReference>
<evidence type="ECO:0000256" key="10">
    <source>
        <dbReference type="ARBA" id="ARBA00023242"/>
    </source>
</evidence>
<dbReference type="InterPro" id="IPR050185">
    <property type="entry name" value="Ub_carboxyl-term_hydrolase"/>
</dbReference>
<keyword evidence="5" id="KW-0963">Cytoplasm</keyword>
<dbReference type="CDD" id="cd02674">
    <property type="entry name" value="Peptidase_C19R"/>
    <property type="match status" value="1"/>
</dbReference>
<feature type="domain" description="USP" evidence="13">
    <location>
        <begin position="265"/>
        <end position="907"/>
    </location>
</feature>
<dbReference type="SUPFAM" id="SSF54001">
    <property type="entry name" value="Cysteine proteinases"/>
    <property type="match status" value="1"/>
</dbReference>
<dbReference type="AlphaFoldDB" id="A0A8W8LRZ2"/>
<evidence type="ECO:0000256" key="6">
    <source>
        <dbReference type="ARBA" id="ARBA00022670"/>
    </source>
</evidence>
<evidence type="ECO:0000256" key="5">
    <source>
        <dbReference type="ARBA" id="ARBA00022490"/>
    </source>
</evidence>
<dbReference type="InterPro" id="IPR035927">
    <property type="entry name" value="DUSP-like_sf"/>
</dbReference>
<dbReference type="Pfam" id="PF06337">
    <property type="entry name" value="DUSP"/>
    <property type="match status" value="1"/>
</dbReference>
<dbReference type="InterPro" id="IPR028889">
    <property type="entry name" value="USP"/>
</dbReference>
<feature type="region of interest" description="Disordered" evidence="12">
    <location>
        <begin position="911"/>
        <end position="934"/>
    </location>
</feature>
<dbReference type="OrthoDB" id="265776at2759"/>
<evidence type="ECO:0000256" key="2">
    <source>
        <dbReference type="ARBA" id="ARBA00004123"/>
    </source>
</evidence>
<proteinExistence type="inferred from homology"/>
<dbReference type="FunFam" id="3.90.70.10:FF:000013">
    <property type="entry name" value="ubiquitin carboxyl-terminal hydrolase 15 isoform X1"/>
    <property type="match status" value="1"/>
</dbReference>
<evidence type="ECO:0000256" key="8">
    <source>
        <dbReference type="ARBA" id="ARBA00022801"/>
    </source>
</evidence>
<dbReference type="PANTHER" id="PTHR21646">
    <property type="entry name" value="UBIQUITIN CARBOXYL-TERMINAL HYDROLASE"/>
    <property type="match status" value="1"/>
</dbReference>
<evidence type="ECO:0000256" key="4">
    <source>
        <dbReference type="ARBA" id="ARBA00009085"/>
    </source>
</evidence>
<evidence type="ECO:0000256" key="11">
    <source>
        <dbReference type="RuleBase" id="RU366025"/>
    </source>
</evidence>
<comment type="subcellular location">
    <subcellularLocation>
        <location evidence="3">Cytoplasm</location>
    </subcellularLocation>
    <subcellularLocation>
        <location evidence="2">Nucleus</location>
    </subcellularLocation>
</comment>
<dbReference type="InterPro" id="IPR029346">
    <property type="entry name" value="USP_C"/>
</dbReference>
<feature type="compositionally biased region" description="Polar residues" evidence="12">
    <location>
        <begin position="650"/>
        <end position="685"/>
    </location>
</feature>
<comment type="similarity">
    <text evidence="4 11">Belongs to the peptidase C19 family.</text>
</comment>
<dbReference type="InterPro" id="IPR038765">
    <property type="entry name" value="Papain-like_cys_pep_sf"/>
</dbReference>
<dbReference type="InterPro" id="IPR028135">
    <property type="entry name" value="Ub_USP-typ"/>
</dbReference>
<evidence type="ECO:0000256" key="12">
    <source>
        <dbReference type="SAM" id="MobiDB-lite"/>
    </source>
</evidence>
<keyword evidence="8 11" id="KW-0378">Hydrolase</keyword>
<comment type="catalytic activity">
    <reaction evidence="1 11">
        <text>Thiol-dependent hydrolysis of ester, thioester, amide, peptide and isopeptide bonds formed by the C-terminal Gly of ubiquitin (a 76-residue protein attached to proteins as an intracellular targeting signal).</text>
        <dbReference type="EC" id="3.4.19.12"/>
    </reaction>
</comment>
<reference evidence="15" key="1">
    <citation type="submission" date="2022-08" db="UniProtKB">
        <authorList>
            <consortium name="EnsemblMetazoa"/>
        </authorList>
    </citation>
    <scope>IDENTIFICATION</scope>
    <source>
        <strain evidence="15">05x7-T-G4-1.051#20</strain>
    </source>
</reference>
<evidence type="ECO:0000256" key="7">
    <source>
        <dbReference type="ARBA" id="ARBA00022786"/>
    </source>
</evidence>
<evidence type="ECO:0000259" key="14">
    <source>
        <dbReference type="PROSITE" id="PS51283"/>
    </source>
</evidence>
<dbReference type="Pfam" id="PF14533">
    <property type="entry name" value="USP7_C2"/>
    <property type="match status" value="1"/>
</dbReference>
<feature type="compositionally biased region" description="Acidic residues" evidence="12">
    <location>
        <begin position="612"/>
        <end position="626"/>
    </location>
</feature>
<dbReference type="EnsemblMetazoa" id="G29415.1">
    <property type="protein sequence ID" value="G29415.1:cds"/>
    <property type="gene ID" value="G29415"/>
</dbReference>
<organism evidence="15 16">
    <name type="scientific">Magallana gigas</name>
    <name type="common">Pacific oyster</name>
    <name type="synonym">Crassostrea gigas</name>
    <dbReference type="NCBI Taxonomy" id="29159"/>
    <lineage>
        <taxon>Eukaryota</taxon>
        <taxon>Metazoa</taxon>
        <taxon>Spiralia</taxon>
        <taxon>Lophotrochozoa</taxon>
        <taxon>Mollusca</taxon>
        <taxon>Bivalvia</taxon>
        <taxon>Autobranchia</taxon>
        <taxon>Pteriomorphia</taxon>
        <taxon>Ostreida</taxon>
        <taxon>Ostreoidea</taxon>
        <taxon>Ostreidae</taxon>
        <taxon>Magallana</taxon>
    </lineage>
</organism>
<dbReference type="SUPFAM" id="SSF143791">
    <property type="entry name" value="DUSP-like"/>
    <property type="match status" value="1"/>
</dbReference>
<evidence type="ECO:0000256" key="9">
    <source>
        <dbReference type="ARBA" id="ARBA00022807"/>
    </source>
</evidence>
<feature type="region of interest" description="Disordered" evidence="12">
    <location>
        <begin position="649"/>
        <end position="686"/>
    </location>
</feature>
<evidence type="ECO:0000313" key="16">
    <source>
        <dbReference type="Proteomes" id="UP000005408"/>
    </source>
</evidence>
<dbReference type="InterPro" id="IPR006615">
    <property type="entry name" value="Pept_C19_DUSP"/>
</dbReference>
<evidence type="ECO:0000256" key="3">
    <source>
        <dbReference type="ARBA" id="ARBA00004496"/>
    </source>
</evidence>
<dbReference type="EC" id="3.4.19.12" evidence="11"/>
<dbReference type="Gene3D" id="3.30.2230.10">
    <property type="entry name" value="DUSP-like"/>
    <property type="match status" value="1"/>
</dbReference>
<dbReference type="Gene3D" id="3.10.20.90">
    <property type="entry name" value="Phosphatidylinositol 3-kinase Catalytic Subunit, Chain A, domain 1"/>
    <property type="match status" value="1"/>
</dbReference>
<dbReference type="GO" id="GO:0005737">
    <property type="term" value="C:cytoplasm"/>
    <property type="evidence" value="ECO:0007669"/>
    <property type="project" value="UniProtKB-SubCell"/>
</dbReference>
<keyword evidence="10" id="KW-0539">Nucleus</keyword>
<dbReference type="InterPro" id="IPR018200">
    <property type="entry name" value="USP_CS"/>
</dbReference>
<evidence type="ECO:0000256" key="1">
    <source>
        <dbReference type="ARBA" id="ARBA00000707"/>
    </source>
</evidence>
<dbReference type="PROSITE" id="PS50235">
    <property type="entry name" value="USP_3"/>
    <property type="match status" value="1"/>
</dbReference>
<dbReference type="Proteomes" id="UP000005408">
    <property type="component" value="Unassembled WGS sequence"/>
</dbReference>
<sequence>MAEGGTSESESMQHNLEAEKEEISGYMKRELKRGDIWYLVDAKWFKQWKKYVGYDDWDKTFVGEKDVYPGPVDNSPLLKEGKEELKEHLIDELDYILLPKEGWEKIVESYGITEGQTPIKRKVIEQGMFVKHCKVEVYLMDVKLCENSNLSESVTLSLSRCDTIEDVEKVMRKQFDISDDKEVRLWNKYMSNTYEHLNKPEQTLQEAGLYSGQIIVIEQKNEDGTWPRQTKREADPSISYTKNYNSYSNSDYDSGKGGTVAPGLCGLSNLGNTCFMNSAIQCMSNVPKLTNYLLGDRWKEEINEDNPLGMGGEIARSYTELIKTMWSGKYSYTVPRYFKVQVGKFAPQFSGYQQQDSQELLAFLLDGLHEDLNRIKKKPYVEIQDSNNRSDQEVAKESWENYEKRNDSVIVDTFHGLLKSTVNCPECTKVSVTFDPFCYLSLPMPIKKERLLEVFWIPLSPEKKPIQMRVLVPKMGNIGDLCTAVGALLSADPQKMVVTDVYNHRFHKIFLSSEQISSILDRDDIFIYEVPVSTTEESSDIIVVPVYMREKRWANKCSSNYQMSSLQLFGQPMLLALPSRMCTSEILYRAFLQRMSRYIQVPAKDDIWWKDDEEEEQAEEDCETDNSSETCNGTVEKEGQENGEVLDMETSCSSTDSNSKCCNNSSTDPPESDGIVTNNKPQKTPQPKHLVKFTMVNSYGSAEMDYKIKEDGSPLKLTSRTYIAADWHPVAKEKFYLEKTAEEFEQHESMKVKAQKKQVIQLDNCLELFTKSEQLGENDLWYCPQCKKHQPATKKFDLWSLPDVLIVHLKRFSYNRFYRDKIDALVEFPARGLNLKKYIINPHHGPVTYDLIAVSNHYGGLGGGHYTAYAKNKDDGEWYYFDDSSVTSSSEDDVVSKAAYVLVYQKQTLQQPSAANSACGSETDPSLETEAMET</sequence>
<dbReference type="PANTHER" id="PTHR21646:SF24">
    <property type="entry name" value="UBIQUITIN CARBOXYL-TERMINAL HYDROLASE"/>
    <property type="match status" value="1"/>
</dbReference>
<dbReference type="FunFam" id="3.30.2230.10:FF:000003">
    <property type="entry name" value="ubiquitin carboxyl-terminal hydrolase 15 isoform X1"/>
    <property type="match status" value="1"/>
</dbReference>
<feature type="region of interest" description="Disordered" evidence="12">
    <location>
        <begin position="612"/>
        <end position="635"/>
    </location>
</feature>
<accession>A0A8W8LRZ2</accession>
<name>A0A8W8LRZ2_MAGGI</name>
<dbReference type="GO" id="GO:0006508">
    <property type="term" value="P:proteolysis"/>
    <property type="evidence" value="ECO:0007669"/>
    <property type="project" value="UniProtKB-KW"/>
</dbReference>
<protein>
    <recommendedName>
        <fullName evidence="11">Ubiquitin carboxyl-terminal hydrolase</fullName>
        <ecNumber evidence="11">3.4.19.12</ecNumber>
    </recommendedName>
</protein>
<dbReference type="InterPro" id="IPR001394">
    <property type="entry name" value="Peptidase_C19_UCH"/>
</dbReference>
<keyword evidence="7 11" id="KW-0833">Ubl conjugation pathway</keyword>
<evidence type="ECO:0000259" key="13">
    <source>
        <dbReference type="PROSITE" id="PS50235"/>
    </source>
</evidence>
<dbReference type="GO" id="GO:0005634">
    <property type="term" value="C:nucleus"/>
    <property type="evidence" value="ECO:0007669"/>
    <property type="project" value="UniProtKB-SubCell"/>
</dbReference>
<dbReference type="SMART" id="SM00695">
    <property type="entry name" value="DUSP"/>
    <property type="match status" value="1"/>
</dbReference>
<dbReference type="Gene3D" id="3.90.70.10">
    <property type="entry name" value="Cysteine proteinases"/>
    <property type="match status" value="2"/>
</dbReference>
<keyword evidence="6 11" id="KW-0645">Protease</keyword>
<keyword evidence="16" id="KW-1185">Reference proteome</keyword>
<dbReference type="GO" id="GO:0016579">
    <property type="term" value="P:protein deubiquitination"/>
    <property type="evidence" value="ECO:0007669"/>
    <property type="project" value="InterPro"/>
</dbReference>
<feature type="domain" description="DUSP" evidence="14">
    <location>
        <begin position="14"/>
        <end position="124"/>
    </location>
</feature>
<feature type="compositionally biased region" description="Acidic residues" evidence="12">
    <location>
        <begin position="925"/>
        <end position="934"/>
    </location>
</feature>
<keyword evidence="9 11" id="KW-0788">Thiol protease</keyword>
<dbReference type="PROSITE" id="PS00973">
    <property type="entry name" value="USP_2"/>
    <property type="match status" value="1"/>
</dbReference>
<dbReference type="Pfam" id="PF00443">
    <property type="entry name" value="UCH"/>
    <property type="match status" value="1"/>
</dbReference>
<dbReference type="Pfam" id="PF14836">
    <property type="entry name" value="Ubiquitin_3"/>
    <property type="match status" value="1"/>
</dbReference>
<dbReference type="OMA" id="PCHAQQS"/>